<dbReference type="PROSITE" id="PS51186">
    <property type="entry name" value="GNAT"/>
    <property type="match status" value="3"/>
</dbReference>
<feature type="domain" description="N-acetyltransferase" evidence="3">
    <location>
        <begin position="174"/>
        <end position="325"/>
    </location>
</feature>
<dbReference type="CDD" id="cd04301">
    <property type="entry name" value="NAT_SF"/>
    <property type="match status" value="3"/>
</dbReference>
<feature type="domain" description="N-acetyltransferase" evidence="3">
    <location>
        <begin position="351"/>
        <end position="496"/>
    </location>
</feature>
<dbReference type="Proteomes" id="UP001597169">
    <property type="component" value="Unassembled WGS sequence"/>
</dbReference>
<gene>
    <name evidence="4" type="ORF">ACFQ3J_12845</name>
</gene>
<dbReference type="InterPro" id="IPR016181">
    <property type="entry name" value="Acyl_CoA_acyltransferase"/>
</dbReference>
<sequence>MSYIIRKIRTPDDYASIAEILGYVFSEPTTAENLADEDAKIPDTGSLWINEDGLLAGFDRYRLVAVNEKGEIVGYGISWRAPWTEAGELNHLLAVHPDYRKQGIGRALYKELENWAVLNGASKLNYEVNDNDASSIVFAEHRGFEQERHLFESVLELPNDSCLGSMYSPPQSSIVIKPLSEMEESDAERKLYELYKVTSRDIPGISGDYFDYHEWKKWTLELPGARPEYVLIALDEDRFVGVAHLLHQSSTQSMYHEYTGVDKAYRGRGIGFALKMSAVKLAEQLNIKYLRTNNDSLNHPMLHINRDLLGYKPVPGRYKMVKALPKQIDNLLNNETNVKVEVLQALTADKPVIKNLVQFYIYDFTEFTNEQISEQGTYPILSDLNKYWENHEDYNAYLIKANGEIAGFVLVKQLEDDRSYKLAHFFILRKFRRAGVGTQAARAVLFSAKGKWELNQLQNNFPAILFWNRILLSGAVSESITVRYEQGKRIQSFIIN</sequence>
<proteinExistence type="predicted"/>
<dbReference type="GO" id="GO:0016746">
    <property type="term" value="F:acyltransferase activity"/>
    <property type="evidence" value="ECO:0007669"/>
    <property type="project" value="UniProtKB-KW"/>
</dbReference>
<keyword evidence="2 4" id="KW-0012">Acyltransferase</keyword>
<dbReference type="EMBL" id="JBHTKX010000001">
    <property type="protein sequence ID" value="MFD1129062.1"/>
    <property type="molecule type" value="Genomic_DNA"/>
</dbReference>
<feature type="domain" description="N-acetyltransferase" evidence="3">
    <location>
        <begin position="3"/>
        <end position="160"/>
    </location>
</feature>
<dbReference type="PANTHER" id="PTHR43877">
    <property type="entry name" value="AMINOALKYLPHOSPHONATE N-ACETYLTRANSFERASE-RELATED-RELATED"/>
    <property type="match status" value="1"/>
</dbReference>
<reference evidence="5" key="1">
    <citation type="journal article" date="2019" name="Int. J. Syst. Evol. Microbiol.">
        <title>The Global Catalogue of Microorganisms (GCM) 10K type strain sequencing project: providing services to taxonomists for standard genome sequencing and annotation.</title>
        <authorList>
            <consortium name="The Broad Institute Genomics Platform"/>
            <consortium name="The Broad Institute Genome Sequencing Center for Infectious Disease"/>
            <person name="Wu L."/>
            <person name="Ma J."/>
        </authorList>
    </citation>
    <scope>NUCLEOTIDE SEQUENCE [LARGE SCALE GENOMIC DNA]</scope>
    <source>
        <strain evidence="5">CCUG 53519</strain>
    </source>
</reference>
<dbReference type="InterPro" id="IPR050832">
    <property type="entry name" value="Bact_Acetyltransf"/>
</dbReference>
<name>A0ABW3PXQ0_9BACL</name>
<accession>A0ABW3PXQ0</accession>
<dbReference type="InterPro" id="IPR000182">
    <property type="entry name" value="GNAT_dom"/>
</dbReference>
<dbReference type="EC" id="2.3.1.-" evidence="4"/>
<dbReference type="RefSeq" id="WP_251581990.1">
    <property type="nucleotide sequence ID" value="NZ_JBHTKX010000001.1"/>
</dbReference>
<dbReference type="PANTHER" id="PTHR43877:SF6">
    <property type="entry name" value="GCN5-RELATED N-ACETYLTRANSFERASE"/>
    <property type="match status" value="1"/>
</dbReference>
<evidence type="ECO:0000313" key="5">
    <source>
        <dbReference type="Proteomes" id="UP001597169"/>
    </source>
</evidence>
<organism evidence="4 5">
    <name type="scientific">Paenibacillus provencensis</name>
    <dbReference type="NCBI Taxonomy" id="441151"/>
    <lineage>
        <taxon>Bacteria</taxon>
        <taxon>Bacillati</taxon>
        <taxon>Bacillota</taxon>
        <taxon>Bacilli</taxon>
        <taxon>Bacillales</taxon>
        <taxon>Paenibacillaceae</taxon>
        <taxon>Paenibacillus</taxon>
    </lineage>
</organism>
<dbReference type="Pfam" id="PF00583">
    <property type="entry name" value="Acetyltransf_1"/>
    <property type="match status" value="3"/>
</dbReference>
<keyword evidence="1 4" id="KW-0808">Transferase</keyword>
<evidence type="ECO:0000313" key="4">
    <source>
        <dbReference type="EMBL" id="MFD1129062.1"/>
    </source>
</evidence>
<protein>
    <submittedName>
        <fullName evidence="4">GNAT family N-acetyltransferase</fullName>
        <ecNumber evidence="4">2.3.1.-</ecNumber>
    </submittedName>
</protein>
<keyword evidence="5" id="KW-1185">Reference proteome</keyword>
<dbReference type="SUPFAM" id="SSF55729">
    <property type="entry name" value="Acyl-CoA N-acyltransferases (Nat)"/>
    <property type="match status" value="3"/>
</dbReference>
<comment type="caution">
    <text evidence="4">The sequence shown here is derived from an EMBL/GenBank/DDBJ whole genome shotgun (WGS) entry which is preliminary data.</text>
</comment>
<dbReference type="Gene3D" id="3.40.630.30">
    <property type="match status" value="2"/>
</dbReference>
<evidence type="ECO:0000259" key="3">
    <source>
        <dbReference type="PROSITE" id="PS51186"/>
    </source>
</evidence>
<evidence type="ECO:0000256" key="1">
    <source>
        <dbReference type="ARBA" id="ARBA00022679"/>
    </source>
</evidence>
<evidence type="ECO:0000256" key="2">
    <source>
        <dbReference type="ARBA" id="ARBA00023315"/>
    </source>
</evidence>